<evidence type="ECO:0000313" key="2">
    <source>
        <dbReference type="Proteomes" id="UP000198729"/>
    </source>
</evidence>
<organism evidence="1 2">
    <name type="scientific">Nitrosomonas mobilis</name>
    <dbReference type="NCBI Taxonomy" id="51642"/>
    <lineage>
        <taxon>Bacteria</taxon>
        <taxon>Pseudomonadati</taxon>
        <taxon>Pseudomonadota</taxon>
        <taxon>Betaproteobacteria</taxon>
        <taxon>Nitrosomonadales</taxon>
        <taxon>Nitrosomonadaceae</taxon>
        <taxon>Nitrosomonas</taxon>
    </lineage>
</organism>
<dbReference type="STRING" id="51642.NSMM_520059"/>
<dbReference type="AlphaFoldDB" id="A0A1G5SJ56"/>
<dbReference type="RefSeq" id="WP_090287400.1">
    <property type="nucleotide sequence ID" value="NZ_FMWO01000061.1"/>
</dbReference>
<dbReference type="Proteomes" id="UP000198729">
    <property type="component" value="Unassembled WGS sequence"/>
</dbReference>
<sequence length="153" mass="17702">MNAWLLTWEWTSTEPTEKIAAILSSRRSDSAIADLMELLVLRSRYPAKEVAYYANRKREMVYKAQTPLGINGVPHGERILCGHDPWLYGRKVRDLKVTVDEASDEEIITWREPNDFKWADDSKSSIVVATEGAVKQWRRPNKPLSKDVWAWEV</sequence>
<proteinExistence type="predicted"/>
<accession>A0A1G5SJ56</accession>
<gene>
    <name evidence="1" type="ORF">NSMM_520059</name>
</gene>
<name>A0A1G5SJ56_9PROT</name>
<evidence type="ECO:0000313" key="1">
    <source>
        <dbReference type="EMBL" id="SCZ86389.1"/>
    </source>
</evidence>
<dbReference type="EMBL" id="FMWO01000061">
    <property type="protein sequence ID" value="SCZ86389.1"/>
    <property type="molecule type" value="Genomic_DNA"/>
</dbReference>
<keyword evidence="2" id="KW-1185">Reference proteome</keyword>
<protein>
    <submittedName>
        <fullName evidence="1">Uncharacterized protein</fullName>
    </submittedName>
</protein>
<dbReference type="OrthoDB" id="8481900at2"/>
<reference evidence="1 2" key="1">
    <citation type="submission" date="2016-10" db="EMBL/GenBank/DDBJ databases">
        <authorList>
            <person name="de Groot N.N."/>
        </authorList>
    </citation>
    <scope>NUCLEOTIDE SEQUENCE [LARGE SCALE GENOMIC DNA]</scope>
    <source>
        <strain evidence="1">1</strain>
    </source>
</reference>